<comment type="caution">
    <text evidence="1">The sequence shown here is derived from an EMBL/GenBank/DDBJ whole genome shotgun (WGS) entry which is preliminary data.</text>
</comment>
<dbReference type="InterPro" id="IPR007459">
    <property type="entry name" value="DNA_pol3_chi"/>
</dbReference>
<reference evidence="1 2" key="1">
    <citation type="submission" date="2016-09" db="EMBL/GenBank/DDBJ databases">
        <title>Alteromonas lipolytica, a new species isolated from sea water.</title>
        <authorList>
            <person name="Wu Y.-H."/>
            <person name="Cheng H."/>
            <person name="Xu X.-W."/>
        </authorList>
    </citation>
    <scope>NUCLEOTIDE SEQUENCE [LARGE SCALE GENOMIC DNA]</scope>
    <source>
        <strain evidence="1 2">JW12</strain>
    </source>
</reference>
<accession>A0A1E8FA36</accession>
<dbReference type="InterPro" id="IPR036768">
    <property type="entry name" value="PolIII_chi_sf"/>
</dbReference>
<dbReference type="GO" id="GO:0003677">
    <property type="term" value="F:DNA binding"/>
    <property type="evidence" value="ECO:0007669"/>
    <property type="project" value="InterPro"/>
</dbReference>
<sequence>MPAVRFYALAEESVTPAGQKSVPAVCAKACELTAELYSQKKKSVVLCADQAQAEAVDQLLWQLPTGRFVPHNLAGEGPNGGAPVEIVWQLQSLPRKQCLINLSGQMVNNFNQFQHIIDFVPVEESAKQQARQRYKQFQQAGCQMQFLPA</sequence>
<dbReference type="GO" id="GO:0032298">
    <property type="term" value="P:positive regulation of DNA-templated DNA replication initiation"/>
    <property type="evidence" value="ECO:0007669"/>
    <property type="project" value="TreeGrafter"/>
</dbReference>
<dbReference type="RefSeq" id="WP_070178312.1">
    <property type="nucleotide sequence ID" value="NZ_BMJR01000005.1"/>
</dbReference>
<evidence type="ECO:0008006" key="3">
    <source>
        <dbReference type="Google" id="ProtNLM"/>
    </source>
</evidence>
<name>A0A1E8FA36_9ALTE</name>
<dbReference type="EMBL" id="MJIC01000016">
    <property type="protein sequence ID" value="OFI32784.1"/>
    <property type="molecule type" value="Genomic_DNA"/>
</dbReference>
<dbReference type="Pfam" id="PF04364">
    <property type="entry name" value="DNA_pol3_chi"/>
    <property type="match status" value="1"/>
</dbReference>
<dbReference type="PANTHER" id="PTHR38767:SF1">
    <property type="entry name" value="DNA POLYMERASE III SUBUNIT CHI"/>
    <property type="match status" value="1"/>
</dbReference>
<dbReference type="PANTHER" id="PTHR38767">
    <property type="entry name" value="DNA POLYMERASE III SUBUNIT CHI"/>
    <property type="match status" value="1"/>
</dbReference>
<dbReference type="STRING" id="1856405.BFC17_06445"/>
<keyword evidence="2" id="KW-1185">Reference proteome</keyword>
<dbReference type="Gene3D" id="3.40.50.10110">
    <property type="entry name" value="DNA polymerase III subunit chi"/>
    <property type="match status" value="1"/>
</dbReference>
<evidence type="ECO:0000313" key="2">
    <source>
        <dbReference type="Proteomes" id="UP000176037"/>
    </source>
</evidence>
<organism evidence="1 2">
    <name type="scientific">Alteromonas lipolytica</name>
    <dbReference type="NCBI Taxonomy" id="1856405"/>
    <lineage>
        <taxon>Bacteria</taxon>
        <taxon>Pseudomonadati</taxon>
        <taxon>Pseudomonadota</taxon>
        <taxon>Gammaproteobacteria</taxon>
        <taxon>Alteromonadales</taxon>
        <taxon>Alteromonadaceae</taxon>
        <taxon>Alteromonas/Salinimonas group</taxon>
        <taxon>Alteromonas</taxon>
    </lineage>
</organism>
<dbReference type="AlphaFoldDB" id="A0A1E8FA36"/>
<protein>
    <recommendedName>
        <fullName evidence="3">DNA polymerase III subunit chi</fullName>
    </recommendedName>
</protein>
<gene>
    <name evidence="1" type="ORF">BFC17_06445</name>
</gene>
<dbReference type="Proteomes" id="UP000176037">
    <property type="component" value="Unassembled WGS sequence"/>
</dbReference>
<dbReference type="GO" id="GO:0006260">
    <property type="term" value="P:DNA replication"/>
    <property type="evidence" value="ECO:0007669"/>
    <property type="project" value="InterPro"/>
</dbReference>
<dbReference type="GO" id="GO:0003887">
    <property type="term" value="F:DNA-directed DNA polymerase activity"/>
    <property type="evidence" value="ECO:0007669"/>
    <property type="project" value="InterPro"/>
</dbReference>
<evidence type="ECO:0000313" key="1">
    <source>
        <dbReference type="EMBL" id="OFI32784.1"/>
    </source>
</evidence>
<dbReference type="OrthoDB" id="5297568at2"/>
<dbReference type="SUPFAM" id="SSF102400">
    <property type="entry name" value="DNA polymerase III chi subunit"/>
    <property type="match status" value="1"/>
</dbReference>
<proteinExistence type="predicted"/>